<feature type="transmembrane region" description="Helical" evidence="1">
    <location>
        <begin position="55"/>
        <end position="75"/>
    </location>
</feature>
<gene>
    <name evidence="2" type="ORF">CWE23_08900</name>
</gene>
<comment type="caution">
    <text evidence="2">The sequence shown here is derived from an EMBL/GenBank/DDBJ whole genome shotgun (WGS) entry which is preliminary data.</text>
</comment>
<feature type="transmembrane region" description="Helical" evidence="1">
    <location>
        <begin position="110"/>
        <end position="131"/>
    </location>
</feature>
<evidence type="ECO:0000313" key="2">
    <source>
        <dbReference type="EMBL" id="RUO43453.1"/>
    </source>
</evidence>
<evidence type="ECO:0000256" key="1">
    <source>
        <dbReference type="SAM" id="Phobius"/>
    </source>
</evidence>
<organism evidence="2 3">
    <name type="scientific">Idiomarina aquatica</name>
    <dbReference type="NCBI Taxonomy" id="1327752"/>
    <lineage>
        <taxon>Bacteria</taxon>
        <taxon>Pseudomonadati</taxon>
        <taxon>Pseudomonadota</taxon>
        <taxon>Gammaproteobacteria</taxon>
        <taxon>Alteromonadales</taxon>
        <taxon>Idiomarinaceae</taxon>
        <taxon>Idiomarina</taxon>
    </lineage>
</organism>
<name>A0AA94EEJ3_9GAMM</name>
<sequence>MSDSVKHKIASFVLFNVLWLSAVAGREQYIWLTLALVVAQVGYSLWVAKIKLRLILQLLAVGLLLEAIATGLGTIDFTGGLFPLWLALLWIGFAAMAPVALDWLTEKPTIAALAGAISGPFSYWVGIGLGAGESGSVLQLVVTYAIVWALFMLFFCRAFKARQDERLIL</sequence>
<keyword evidence="1" id="KW-1133">Transmembrane helix</keyword>
<proteinExistence type="predicted"/>
<reference evidence="3" key="1">
    <citation type="journal article" date="2018" name="Front. Microbiol.">
        <title>Genome-Based Analysis Reveals the Taxonomy and Diversity of the Family Idiomarinaceae.</title>
        <authorList>
            <person name="Liu Y."/>
            <person name="Lai Q."/>
            <person name="Shao Z."/>
        </authorList>
    </citation>
    <scope>NUCLEOTIDE SEQUENCE [LARGE SCALE GENOMIC DNA]</scope>
    <source>
        <strain evidence="3">SN-14</strain>
    </source>
</reference>
<accession>A0AA94EEJ3</accession>
<dbReference type="AlphaFoldDB" id="A0AA94EEJ3"/>
<feature type="transmembrane region" description="Helical" evidence="1">
    <location>
        <begin position="81"/>
        <end position="103"/>
    </location>
</feature>
<feature type="transmembrane region" description="Helical" evidence="1">
    <location>
        <begin position="30"/>
        <end position="48"/>
    </location>
</feature>
<evidence type="ECO:0000313" key="3">
    <source>
        <dbReference type="Proteomes" id="UP000286680"/>
    </source>
</evidence>
<protein>
    <submittedName>
        <fullName evidence="2">DUF2878 domain-containing protein</fullName>
    </submittedName>
</protein>
<feature type="transmembrane region" description="Helical" evidence="1">
    <location>
        <begin position="137"/>
        <end position="156"/>
    </location>
</feature>
<keyword evidence="1" id="KW-0812">Transmembrane</keyword>
<keyword evidence="1" id="KW-0472">Membrane</keyword>
<dbReference type="InterPro" id="IPR021306">
    <property type="entry name" value="DUF2878"/>
</dbReference>
<dbReference type="RefSeq" id="WP_105306488.1">
    <property type="nucleotide sequence ID" value="NZ_PIPS01000002.1"/>
</dbReference>
<keyword evidence="3" id="KW-1185">Reference proteome</keyword>
<dbReference type="Pfam" id="PF11086">
    <property type="entry name" value="DUF2878"/>
    <property type="match status" value="1"/>
</dbReference>
<dbReference type="Proteomes" id="UP000286680">
    <property type="component" value="Unassembled WGS sequence"/>
</dbReference>
<dbReference type="EMBL" id="PIPS01000002">
    <property type="protein sequence ID" value="RUO43453.1"/>
    <property type="molecule type" value="Genomic_DNA"/>
</dbReference>